<name>A0ABQ0GI47_9PEZI</name>
<dbReference type="InterPro" id="IPR011057">
    <property type="entry name" value="Mss4-like_sf"/>
</dbReference>
<comment type="caution">
    <text evidence="5">The sequence shown here is derived from an EMBL/GenBank/DDBJ whole genome shotgun (WGS) entry which is preliminary data.</text>
</comment>
<dbReference type="SUPFAM" id="SSF51316">
    <property type="entry name" value="Mss4-like"/>
    <property type="match status" value="2"/>
</dbReference>
<feature type="domain" description="CENP-V/GFA" evidence="4">
    <location>
        <begin position="22"/>
        <end position="128"/>
    </location>
</feature>
<dbReference type="Proteomes" id="UP001628179">
    <property type="component" value="Unassembled WGS sequence"/>
</dbReference>
<evidence type="ECO:0000313" key="6">
    <source>
        <dbReference type="Proteomes" id="UP001628179"/>
    </source>
</evidence>
<evidence type="ECO:0000259" key="4">
    <source>
        <dbReference type="PROSITE" id="PS51891"/>
    </source>
</evidence>
<dbReference type="RefSeq" id="XP_070919163.1">
    <property type="nucleotide sequence ID" value="XM_071063062.1"/>
</dbReference>
<dbReference type="GeneID" id="98178385"/>
<dbReference type="EMBL" id="BAAFSV010000004">
    <property type="protein sequence ID" value="GAB1317432.1"/>
    <property type="molecule type" value="Genomic_DNA"/>
</dbReference>
<comment type="similarity">
    <text evidence="1">Belongs to the Gfa family.</text>
</comment>
<sequence length="301" mass="33634">MATTGSVKSAPQQDQQKELRTYRGNCHCGAFVYEAELPEIRSVYDCNCSICHKKGYLWVFAEARFEIVKGTDDVLTRYNFGPNKFTHKFCPTCATPVMAEYANGGKRGLNVRAIQGIDTWALERRPYDGASVGVQYVPPEHKGPLPAAIDGHKLYTGSCHCGAVTVALMSKPLDETFDDEMIECNCSICVRNGYRWIYPQNAQVVLFASDPSNIGRYGFARHVMNKTFCRICGVCMTNEYANLTEEKRKALGALPARGFGDSMKTRHPVNLRVFPDVDFTRLREPVHGNGATRIPPEYVNP</sequence>
<feature type="domain" description="CENP-V/GFA" evidence="4">
    <location>
        <begin position="155"/>
        <end position="275"/>
    </location>
</feature>
<gene>
    <name evidence="5" type="ORF">MFIFM68171_07642</name>
</gene>
<dbReference type="InterPro" id="IPR006913">
    <property type="entry name" value="CENP-V/GFA"/>
</dbReference>
<keyword evidence="3" id="KW-0862">Zinc</keyword>
<evidence type="ECO:0000256" key="1">
    <source>
        <dbReference type="ARBA" id="ARBA00005495"/>
    </source>
</evidence>
<reference evidence="5 6" key="1">
    <citation type="submission" date="2024-09" db="EMBL/GenBank/DDBJ databases">
        <title>Itraconazole resistance in Madurella fahalii resulting from another homologue of gene encoding cytochrome P450 14-alpha sterol demethylase (CYP51).</title>
        <authorList>
            <person name="Yoshioka I."/>
            <person name="Fahal A.H."/>
            <person name="Kaneko S."/>
            <person name="Yaguchi T."/>
        </authorList>
    </citation>
    <scope>NUCLEOTIDE SEQUENCE [LARGE SCALE GENOMIC DNA]</scope>
    <source>
        <strain evidence="5 6">IFM 68171</strain>
    </source>
</reference>
<evidence type="ECO:0000256" key="2">
    <source>
        <dbReference type="ARBA" id="ARBA00022723"/>
    </source>
</evidence>
<dbReference type="Gene3D" id="2.170.150.70">
    <property type="match status" value="2"/>
</dbReference>
<evidence type="ECO:0000313" key="5">
    <source>
        <dbReference type="EMBL" id="GAB1317432.1"/>
    </source>
</evidence>
<dbReference type="PANTHER" id="PTHR28620:SF1">
    <property type="entry name" value="CENP-V_GFA DOMAIN-CONTAINING PROTEIN"/>
    <property type="match status" value="1"/>
</dbReference>
<dbReference type="Pfam" id="PF04828">
    <property type="entry name" value="GFA"/>
    <property type="match status" value="1"/>
</dbReference>
<dbReference type="InterPro" id="IPR052355">
    <property type="entry name" value="CENP-V-like"/>
</dbReference>
<accession>A0ABQ0GI47</accession>
<protein>
    <submittedName>
        <fullName evidence="5">Glutathione-dependent formaldehyde-activating enzyme</fullName>
    </submittedName>
</protein>
<organism evidence="5 6">
    <name type="scientific">Madurella fahalii</name>
    <dbReference type="NCBI Taxonomy" id="1157608"/>
    <lineage>
        <taxon>Eukaryota</taxon>
        <taxon>Fungi</taxon>
        <taxon>Dikarya</taxon>
        <taxon>Ascomycota</taxon>
        <taxon>Pezizomycotina</taxon>
        <taxon>Sordariomycetes</taxon>
        <taxon>Sordariomycetidae</taxon>
        <taxon>Sordariales</taxon>
        <taxon>Sordariales incertae sedis</taxon>
        <taxon>Madurella</taxon>
    </lineage>
</organism>
<proteinExistence type="inferred from homology"/>
<dbReference type="PROSITE" id="PS51891">
    <property type="entry name" value="CENP_V_GFA"/>
    <property type="match status" value="2"/>
</dbReference>
<keyword evidence="6" id="KW-1185">Reference proteome</keyword>
<evidence type="ECO:0000256" key="3">
    <source>
        <dbReference type="ARBA" id="ARBA00022833"/>
    </source>
</evidence>
<dbReference type="PANTHER" id="PTHR28620">
    <property type="entry name" value="CENTROMERE PROTEIN V"/>
    <property type="match status" value="1"/>
</dbReference>
<keyword evidence="2" id="KW-0479">Metal-binding</keyword>